<organism evidence="2 3">
    <name type="scientific">Lentinula guzmanii</name>
    <dbReference type="NCBI Taxonomy" id="2804957"/>
    <lineage>
        <taxon>Eukaryota</taxon>
        <taxon>Fungi</taxon>
        <taxon>Dikarya</taxon>
        <taxon>Basidiomycota</taxon>
        <taxon>Agaricomycotina</taxon>
        <taxon>Agaricomycetes</taxon>
        <taxon>Agaricomycetidae</taxon>
        <taxon>Agaricales</taxon>
        <taxon>Marasmiineae</taxon>
        <taxon>Omphalotaceae</taxon>
        <taxon>Lentinula</taxon>
    </lineage>
</organism>
<accession>A0AA38MVR4</accession>
<gene>
    <name evidence="2" type="ORF">DFJ43DRAFT_1104272</name>
</gene>
<feature type="compositionally biased region" description="Polar residues" evidence="1">
    <location>
        <begin position="328"/>
        <end position="352"/>
    </location>
</feature>
<dbReference type="AlphaFoldDB" id="A0AA38MVR4"/>
<proteinExistence type="predicted"/>
<keyword evidence="3" id="KW-1185">Reference proteome</keyword>
<dbReference type="EMBL" id="JANVFO010000092">
    <property type="protein sequence ID" value="KAJ3714336.1"/>
    <property type="molecule type" value="Genomic_DNA"/>
</dbReference>
<reference evidence="2" key="1">
    <citation type="submission" date="2022-08" db="EMBL/GenBank/DDBJ databases">
        <authorList>
            <consortium name="DOE Joint Genome Institute"/>
            <person name="Min B."/>
            <person name="Sierra-Patev S."/>
            <person name="Naranjo-Ortiz M."/>
            <person name="Looney B."/>
            <person name="Konkel Z."/>
            <person name="Slot J.C."/>
            <person name="Sakamoto Y."/>
            <person name="Steenwyk J.L."/>
            <person name="Rokas A."/>
            <person name="Carro J."/>
            <person name="Camarero S."/>
            <person name="Ferreira P."/>
            <person name="Molpeceres G."/>
            <person name="Ruiz-duenas F.J."/>
            <person name="Serrano A."/>
            <person name="Henrissat B."/>
            <person name="Drula E."/>
            <person name="Hughes K.W."/>
            <person name="Mata J.L."/>
            <person name="Ishikawa N.K."/>
            <person name="Vargas-Isla R."/>
            <person name="Ushijima S."/>
            <person name="Smith C.A."/>
            <person name="Ahrendt S."/>
            <person name="Andreopoulos W."/>
            <person name="He G."/>
            <person name="LaButti K."/>
            <person name="Lipzen A."/>
            <person name="Ng V."/>
            <person name="Riley R."/>
            <person name="Sandor L."/>
            <person name="Barry K."/>
            <person name="Martinez A.T."/>
            <person name="Xiao Y."/>
            <person name="Gibbons J.G."/>
            <person name="Terashima K."/>
            <person name="Hibbett D.S."/>
            <person name="Grigoriev I.V."/>
        </authorList>
    </citation>
    <scope>NUCLEOTIDE SEQUENCE</scope>
    <source>
        <strain evidence="2">ET3784</strain>
    </source>
</reference>
<feature type="region of interest" description="Disordered" evidence="1">
    <location>
        <begin position="317"/>
        <end position="352"/>
    </location>
</feature>
<reference evidence="2" key="2">
    <citation type="journal article" date="2023" name="Proc. Natl. Acad. Sci. U.S.A.">
        <title>A global phylogenomic analysis of the shiitake genus Lentinula.</title>
        <authorList>
            <person name="Sierra-Patev S."/>
            <person name="Min B."/>
            <person name="Naranjo-Ortiz M."/>
            <person name="Looney B."/>
            <person name="Konkel Z."/>
            <person name="Slot J.C."/>
            <person name="Sakamoto Y."/>
            <person name="Steenwyk J.L."/>
            <person name="Rokas A."/>
            <person name="Carro J."/>
            <person name="Camarero S."/>
            <person name="Ferreira P."/>
            <person name="Molpeceres G."/>
            <person name="Ruiz-Duenas F.J."/>
            <person name="Serrano A."/>
            <person name="Henrissat B."/>
            <person name="Drula E."/>
            <person name="Hughes K.W."/>
            <person name="Mata J.L."/>
            <person name="Ishikawa N.K."/>
            <person name="Vargas-Isla R."/>
            <person name="Ushijima S."/>
            <person name="Smith C.A."/>
            <person name="Donoghue J."/>
            <person name="Ahrendt S."/>
            <person name="Andreopoulos W."/>
            <person name="He G."/>
            <person name="LaButti K."/>
            <person name="Lipzen A."/>
            <person name="Ng V."/>
            <person name="Riley R."/>
            <person name="Sandor L."/>
            <person name="Barry K."/>
            <person name="Martinez A.T."/>
            <person name="Xiao Y."/>
            <person name="Gibbons J.G."/>
            <person name="Terashima K."/>
            <person name="Grigoriev I.V."/>
            <person name="Hibbett D."/>
        </authorList>
    </citation>
    <scope>NUCLEOTIDE SEQUENCE</scope>
    <source>
        <strain evidence="2">ET3784</strain>
    </source>
</reference>
<evidence type="ECO:0000256" key="1">
    <source>
        <dbReference type="SAM" id="MobiDB-lite"/>
    </source>
</evidence>
<sequence length="450" mass="50359">MSHRQVIGDSARTRTIYETQSLPRCVVHQIQYGTTAAAAAKVLLQEGANIAEQVRDGRIWHSVKVKVGYDSMKNASSQVLTISIPPPDIKFPQSARVADTVRSWAEPPTAEEIFALDDLEEFESTDLSNLFHKNDTRSQGTKRPIPLNPEYSEPLNQDEPHKKFLRLDKGSLHRIIPQPHIKLSKSFIPPDFNVIKAYDRTLPIYLHPHLSYTNDDNFGRRAWIIPARGFLPSAWTEAGASSAVVLDTQHPDLSHSLDRITIGPTIKWSHLALAEFWKYLNTLRDLNNLGSLGISFHPAQSASVRLEREKEKVALLDSSEMQPGLHPPTTSLSQSPVSIDSQSGQPSITSGTRPLSLRDCDYFKVYHDSNISMHLRRALDLFTFRLDSEEEEQSEQSGEFGMTFPESSNSSGLTGKEEGGRMGRKKPKYCLLRGARLVLVDDRSKGVLIA</sequence>
<comment type="caution">
    <text evidence="2">The sequence shown here is derived from an EMBL/GenBank/DDBJ whole genome shotgun (WGS) entry which is preliminary data.</text>
</comment>
<evidence type="ECO:0000313" key="3">
    <source>
        <dbReference type="Proteomes" id="UP001176059"/>
    </source>
</evidence>
<feature type="region of interest" description="Disordered" evidence="1">
    <location>
        <begin position="131"/>
        <end position="156"/>
    </location>
</feature>
<feature type="region of interest" description="Disordered" evidence="1">
    <location>
        <begin position="390"/>
        <end position="425"/>
    </location>
</feature>
<name>A0AA38MVR4_9AGAR</name>
<evidence type="ECO:0000313" key="2">
    <source>
        <dbReference type="EMBL" id="KAJ3714336.1"/>
    </source>
</evidence>
<dbReference type="Proteomes" id="UP001176059">
    <property type="component" value="Unassembled WGS sequence"/>
</dbReference>
<protein>
    <submittedName>
        <fullName evidence="2">Uncharacterized protein</fullName>
    </submittedName>
</protein>